<evidence type="ECO:0008006" key="4">
    <source>
        <dbReference type="Google" id="ProtNLM"/>
    </source>
</evidence>
<feature type="compositionally biased region" description="Basic residues" evidence="1">
    <location>
        <begin position="13"/>
        <end position="23"/>
    </location>
</feature>
<proteinExistence type="predicted"/>
<organism evidence="2 3">
    <name type="scientific">Nonomuraea mangrovi</name>
    <dbReference type="NCBI Taxonomy" id="2316207"/>
    <lineage>
        <taxon>Bacteria</taxon>
        <taxon>Bacillati</taxon>
        <taxon>Actinomycetota</taxon>
        <taxon>Actinomycetes</taxon>
        <taxon>Streptosporangiales</taxon>
        <taxon>Streptosporangiaceae</taxon>
        <taxon>Nonomuraea</taxon>
    </lineage>
</organism>
<gene>
    <name evidence="2" type="ORF">ACFSKW_06595</name>
</gene>
<evidence type="ECO:0000313" key="3">
    <source>
        <dbReference type="Proteomes" id="UP001597368"/>
    </source>
</evidence>
<name>A0ABW4SPU3_9ACTN</name>
<evidence type="ECO:0000313" key="2">
    <source>
        <dbReference type="EMBL" id="MFD1931146.1"/>
    </source>
</evidence>
<evidence type="ECO:0000256" key="1">
    <source>
        <dbReference type="SAM" id="MobiDB-lite"/>
    </source>
</evidence>
<reference evidence="3" key="1">
    <citation type="journal article" date="2019" name="Int. J. Syst. Evol. Microbiol.">
        <title>The Global Catalogue of Microorganisms (GCM) 10K type strain sequencing project: providing services to taxonomists for standard genome sequencing and annotation.</title>
        <authorList>
            <consortium name="The Broad Institute Genomics Platform"/>
            <consortium name="The Broad Institute Genome Sequencing Center for Infectious Disease"/>
            <person name="Wu L."/>
            <person name="Ma J."/>
        </authorList>
    </citation>
    <scope>NUCLEOTIDE SEQUENCE [LARGE SCALE GENOMIC DNA]</scope>
    <source>
        <strain evidence="3">ICMP 6774ER</strain>
    </source>
</reference>
<sequence>MNEQNKPAQARRQPPRNHAKKPRSHGEQTTWHKPSYRVIEASMEMSAYFLANR</sequence>
<accession>A0ABW4SPU3</accession>
<dbReference type="RefSeq" id="WP_379570235.1">
    <property type="nucleotide sequence ID" value="NZ_JBHUFV010000010.1"/>
</dbReference>
<dbReference type="EMBL" id="JBHUFV010000010">
    <property type="protein sequence ID" value="MFD1931146.1"/>
    <property type="molecule type" value="Genomic_DNA"/>
</dbReference>
<comment type="caution">
    <text evidence="2">The sequence shown here is derived from an EMBL/GenBank/DDBJ whole genome shotgun (WGS) entry which is preliminary data.</text>
</comment>
<protein>
    <recommendedName>
        <fullName evidence="4">Coenzyme PQQ synthesis protein A</fullName>
    </recommendedName>
</protein>
<feature type="region of interest" description="Disordered" evidence="1">
    <location>
        <begin position="1"/>
        <end position="34"/>
    </location>
</feature>
<keyword evidence="3" id="KW-1185">Reference proteome</keyword>
<dbReference type="Proteomes" id="UP001597368">
    <property type="component" value="Unassembled WGS sequence"/>
</dbReference>